<feature type="compositionally biased region" description="Basic and acidic residues" evidence="3">
    <location>
        <begin position="464"/>
        <end position="477"/>
    </location>
</feature>
<dbReference type="PANTHER" id="PTHR23331">
    <property type="entry name" value="CXYORF1"/>
    <property type="match status" value="1"/>
</dbReference>
<reference evidence="6" key="1">
    <citation type="submission" date="2011-02" db="EMBL/GenBank/DDBJ databases">
        <title>The Genome Sequence of Capsaspora owczarzaki ATCC 30864.</title>
        <authorList>
            <person name="Russ C."/>
            <person name="Cuomo C."/>
            <person name="Burger G."/>
            <person name="Gray M.W."/>
            <person name="Holland P.W.H."/>
            <person name="King N."/>
            <person name="Lang F.B.F."/>
            <person name="Roger A.J."/>
            <person name="Ruiz-Trillo I."/>
            <person name="Young S.K."/>
            <person name="Zeng Q."/>
            <person name="Gargeya S."/>
            <person name="Alvarado L."/>
            <person name="Berlin A."/>
            <person name="Chapman S.B."/>
            <person name="Chen Z."/>
            <person name="Freedman E."/>
            <person name="Gellesch M."/>
            <person name="Goldberg J."/>
            <person name="Griggs A."/>
            <person name="Gujja S."/>
            <person name="Heilman E."/>
            <person name="Heiman D."/>
            <person name="Howarth C."/>
            <person name="Mehta T."/>
            <person name="Neiman D."/>
            <person name="Pearson M."/>
            <person name="Roberts A."/>
            <person name="Saif S."/>
            <person name="Shea T."/>
            <person name="Shenoy N."/>
            <person name="Sisk P."/>
            <person name="Stolte C."/>
            <person name="Sykes S."/>
            <person name="White J."/>
            <person name="Yandava C."/>
            <person name="Haas B."/>
            <person name="Nusbaum C."/>
            <person name="Birren B."/>
        </authorList>
    </citation>
    <scope>NUCLEOTIDE SEQUENCE</scope>
    <source>
        <strain evidence="6">ATCC 30864</strain>
    </source>
</reference>
<accession>A0A0D2WJE6</accession>
<evidence type="ECO:0000259" key="4">
    <source>
        <dbReference type="PROSITE" id="PS51082"/>
    </source>
</evidence>
<feature type="region of interest" description="Disordered" evidence="3">
    <location>
        <begin position="289"/>
        <end position="477"/>
    </location>
</feature>
<evidence type="ECO:0000256" key="3">
    <source>
        <dbReference type="SAM" id="MobiDB-lite"/>
    </source>
</evidence>
<evidence type="ECO:0000313" key="6">
    <source>
        <dbReference type="Proteomes" id="UP000008743"/>
    </source>
</evidence>
<dbReference type="STRING" id="595528.A0A0D2WJE6"/>
<dbReference type="GO" id="GO:0042147">
    <property type="term" value="P:retrograde transport, endosome to Golgi"/>
    <property type="evidence" value="ECO:0007669"/>
    <property type="project" value="TreeGrafter"/>
</dbReference>
<dbReference type="OrthoDB" id="307871at2759"/>
<dbReference type="InParanoid" id="A0A0D2WJE6"/>
<feature type="compositionally biased region" description="Pro residues" evidence="3">
    <location>
        <begin position="310"/>
        <end position="346"/>
    </location>
</feature>
<organism evidence="5 6">
    <name type="scientific">Capsaspora owczarzaki (strain ATCC 30864)</name>
    <dbReference type="NCBI Taxonomy" id="595528"/>
    <lineage>
        <taxon>Eukaryota</taxon>
        <taxon>Filasterea</taxon>
        <taxon>Capsaspora</taxon>
    </lineage>
</organism>
<dbReference type="OMA" id="SMDSPYE"/>
<feature type="domain" description="WH2" evidence="4">
    <location>
        <begin position="358"/>
        <end position="380"/>
    </location>
</feature>
<dbReference type="GO" id="GO:0043015">
    <property type="term" value="F:gamma-tubulin binding"/>
    <property type="evidence" value="ECO:0007669"/>
    <property type="project" value="TreeGrafter"/>
</dbReference>
<sequence length="477" mass="50185">MVANSSYTVSVTQPFLRQEESVKQLVNSLQYVEQVAHDVFNRITTRVAQNREQLVTLNNRVNVALAKISKIRGSTKATTVFSSAKYPAPETLDDYRPLFGDGQTAPVPNPPKLRPHEIRTKHSHMADAEWKDRVNYFAIDINVAREPEIITDEDEGEGLGRLPKHLPSVSSLLLFNTAENPYKKYVTLDPLSGVQHKTRTLDEDGGIKIDAAPQSILSGDQMLRGTAENYFYSPGMGAVPEIQVPGNLPDLPGVADDIAWEADLGPSIAPSMPGSNMPELPTVAGVAAPRAQQPGTVSTSVSSTPSSVSAPPPPSAAPPPPPPPSAAPPPPPPPPADMGPPPPAPANVPLEVAEPDSGRGGLLDAIRAAGGAGKAKLKSVKDRKLEAKKAKKEAAAAGDGEEEDGGNSGGGGGGGDMMGDLIATLNRRRKGISGSSKPSNNERSEESSGNPMDKISAMIPAPKARAESQASDHDAWE</sequence>
<dbReference type="AlphaFoldDB" id="A0A0D2WJE6"/>
<keyword evidence="2" id="KW-0009">Actin-binding</keyword>
<dbReference type="GO" id="GO:0003779">
    <property type="term" value="F:actin binding"/>
    <property type="evidence" value="ECO:0007669"/>
    <property type="project" value="UniProtKB-KW"/>
</dbReference>
<dbReference type="InterPro" id="IPR003124">
    <property type="entry name" value="WH2_dom"/>
</dbReference>
<dbReference type="GO" id="GO:0043014">
    <property type="term" value="F:alpha-tubulin binding"/>
    <property type="evidence" value="ECO:0007669"/>
    <property type="project" value="InterPro"/>
</dbReference>
<gene>
    <name evidence="5" type="ORF">CAOG_001488</name>
</gene>
<dbReference type="PhylomeDB" id="A0A0D2WJE6"/>
<feature type="compositionally biased region" description="Low complexity" evidence="3">
    <location>
        <begin position="294"/>
        <end position="309"/>
    </location>
</feature>
<dbReference type="GO" id="GO:0032456">
    <property type="term" value="P:endocytic recycling"/>
    <property type="evidence" value="ECO:0007669"/>
    <property type="project" value="TreeGrafter"/>
</dbReference>
<comment type="similarity">
    <text evidence="1">Belongs to the WASH1 family.</text>
</comment>
<dbReference type="InterPro" id="IPR021854">
    <property type="entry name" value="WASH1_WAHD"/>
</dbReference>
<keyword evidence="6" id="KW-1185">Reference proteome</keyword>
<dbReference type="GO" id="GO:0005769">
    <property type="term" value="C:early endosome"/>
    <property type="evidence" value="ECO:0007669"/>
    <property type="project" value="InterPro"/>
</dbReference>
<dbReference type="EMBL" id="KE346361">
    <property type="protein sequence ID" value="KJE90140.1"/>
    <property type="molecule type" value="Genomic_DNA"/>
</dbReference>
<dbReference type="Pfam" id="PF11945">
    <property type="entry name" value="WASH_WAHD"/>
    <property type="match status" value="1"/>
</dbReference>
<feature type="compositionally biased region" description="Gly residues" evidence="3">
    <location>
        <begin position="406"/>
        <end position="417"/>
    </location>
</feature>
<dbReference type="GO" id="GO:0034314">
    <property type="term" value="P:Arp2/3 complex-mediated actin nucleation"/>
    <property type="evidence" value="ECO:0007669"/>
    <property type="project" value="InterPro"/>
</dbReference>
<dbReference type="PANTHER" id="PTHR23331:SF1">
    <property type="entry name" value="WASH COMPLEX SUBUNIT 1"/>
    <property type="match status" value="1"/>
</dbReference>
<name>A0A0D2WJE6_CAPO3</name>
<dbReference type="GO" id="GO:0006887">
    <property type="term" value="P:exocytosis"/>
    <property type="evidence" value="ECO:0007669"/>
    <property type="project" value="TreeGrafter"/>
</dbReference>
<protein>
    <submittedName>
        <fullName evidence="5">WAS family protein</fullName>
    </submittedName>
</protein>
<proteinExistence type="inferred from homology"/>
<dbReference type="GO" id="GO:0005829">
    <property type="term" value="C:cytosol"/>
    <property type="evidence" value="ECO:0007669"/>
    <property type="project" value="GOC"/>
</dbReference>
<dbReference type="PROSITE" id="PS51082">
    <property type="entry name" value="WH2"/>
    <property type="match status" value="1"/>
</dbReference>
<evidence type="ECO:0000256" key="2">
    <source>
        <dbReference type="ARBA" id="ARBA00023203"/>
    </source>
</evidence>
<dbReference type="GO" id="GO:0071203">
    <property type="term" value="C:WASH complex"/>
    <property type="evidence" value="ECO:0007669"/>
    <property type="project" value="InterPro"/>
</dbReference>
<dbReference type="Proteomes" id="UP000008743">
    <property type="component" value="Unassembled WGS sequence"/>
</dbReference>
<dbReference type="GO" id="GO:0055037">
    <property type="term" value="C:recycling endosome"/>
    <property type="evidence" value="ECO:0007669"/>
    <property type="project" value="TreeGrafter"/>
</dbReference>
<feature type="compositionally biased region" description="Basic and acidic residues" evidence="3">
    <location>
        <begin position="379"/>
        <end position="394"/>
    </location>
</feature>
<dbReference type="RefSeq" id="XP_004364356.1">
    <property type="nucleotide sequence ID" value="XM_004364299.2"/>
</dbReference>
<dbReference type="eggNOG" id="ENOG502QSX3">
    <property type="taxonomic scope" value="Eukaryota"/>
</dbReference>
<evidence type="ECO:0000313" key="5">
    <source>
        <dbReference type="EMBL" id="KJE90140.1"/>
    </source>
</evidence>
<dbReference type="InterPro" id="IPR028290">
    <property type="entry name" value="WASH1"/>
</dbReference>
<evidence type="ECO:0000256" key="1">
    <source>
        <dbReference type="ARBA" id="ARBA00005602"/>
    </source>
</evidence>